<reference evidence="1 2" key="1">
    <citation type="submission" date="2019-02" db="EMBL/GenBank/DDBJ databases">
        <title>Deep-cultivation of Planctomycetes and their phenomic and genomic characterization uncovers novel biology.</title>
        <authorList>
            <person name="Wiegand S."/>
            <person name="Jogler M."/>
            <person name="Boedeker C."/>
            <person name="Pinto D."/>
            <person name="Vollmers J."/>
            <person name="Rivas-Marin E."/>
            <person name="Kohn T."/>
            <person name="Peeters S.H."/>
            <person name="Heuer A."/>
            <person name="Rast P."/>
            <person name="Oberbeckmann S."/>
            <person name="Bunk B."/>
            <person name="Jeske O."/>
            <person name="Meyerdierks A."/>
            <person name="Storesund J.E."/>
            <person name="Kallscheuer N."/>
            <person name="Luecker S."/>
            <person name="Lage O.M."/>
            <person name="Pohl T."/>
            <person name="Merkel B.J."/>
            <person name="Hornburger P."/>
            <person name="Mueller R.-W."/>
            <person name="Bruemmer F."/>
            <person name="Labrenz M."/>
            <person name="Spormann A.M."/>
            <person name="Op den Camp H."/>
            <person name="Overmann J."/>
            <person name="Amann R."/>
            <person name="Jetten M.S.M."/>
            <person name="Mascher T."/>
            <person name="Medema M.H."/>
            <person name="Devos D.P."/>
            <person name="Kaster A.-K."/>
            <person name="Ovreas L."/>
            <person name="Rohde M."/>
            <person name="Galperin M.Y."/>
            <person name="Jogler C."/>
        </authorList>
    </citation>
    <scope>NUCLEOTIDE SEQUENCE [LARGE SCALE GENOMIC DNA]</scope>
    <source>
        <strain evidence="1 2">SV_7m_r</strain>
    </source>
</reference>
<organism evidence="1 2">
    <name type="scientific">Stieleria bergensis</name>
    <dbReference type="NCBI Taxonomy" id="2528025"/>
    <lineage>
        <taxon>Bacteria</taxon>
        <taxon>Pseudomonadati</taxon>
        <taxon>Planctomycetota</taxon>
        <taxon>Planctomycetia</taxon>
        <taxon>Pirellulales</taxon>
        <taxon>Pirellulaceae</taxon>
        <taxon>Stieleria</taxon>
    </lineage>
</organism>
<keyword evidence="2" id="KW-1185">Reference proteome</keyword>
<dbReference type="EMBL" id="CP036272">
    <property type="protein sequence ID" value="QDT58764.1"/>
    <property type="molecule type" value="Genomic_DNA"/>
</dbReference>
<dbReference type="RefSeq" id="WP_145270143.1">
    <property type="nucleotide sequence ID" value="NZ_CP036272.1"/>
</dbReference>
<protein>
    <submittedName>
        <fullName evidence="1">Uncharacterized protein</fullName>
    </submittedName>
</protein>
<evidence type="ECO:0000313" key="1">
    <source>
        <dbReference type="EMBL" id="QDT58764.1"/>
    </source>
</evidence>
<evidence type="ECO:0000313" key="2">
    <source>
        <dbReference type="Proteomes" id="UP000315003"/>
    </source>
</evidence>
<gene>
    <name evidence="1" type="ORF">SV7mr_12640</name>
</gene>
<accession>A0A517SRL0</accession>
<proteinExistence type="predicted"/>
<dbReference type="AlphaFoldDB" id="A0A517SRL0"/>
<name>A0A517SRL0_9BACT</name>
<dbReference type="Proteomes" id="UP000315003">
    <property type="component" value="Chromosome"/>
</dbReference>
<sequence length="467" mass="50654">MNFRSLSYSANLHLAIAFVLAAAVLLLPNRHSLAQTVDSIQGGQAAGPGWSNPAKAAEIADRIRQANYLPEADVAASTGVRIVRPESVPTVGSKAAQQSAENASVTSGMLDFGSAMSTVREPVGGDFSGFSWEQEGSQVAPVSYQTTGCRSCRGTSGGCRSCRAGGYGQHPSDYPGPCGAAVGPYWFGSVEALYMQRRGKRKYSLIRDRLSDDVTFDWAPRFTIGRSADGVNGWEFVYTGQFEFGRSITATGAGNIDTLLFDGDGAGGFDGTLLDPFNDADTQFLSYLSNYSSYEFNRVMVGWDVARILWGVRYVQIDERLLYTSSAPPDTGDLLSRTQNEILAFQMGLDLLYPITYRLYADVQTRGAVFANFADSFVRLRNNDAPFINSFQDDVELGALIEVSGGLRYQLNRWFSVRASGELWYVSGMATALGQVGRSVTGNYARQLNAGDDMLYAGGVFGAELRY</sequence>
<dbReference type="OrthoDB" id="264439at2"/>